<dbReference type="GeneID" id="107899950"/>
<reference evidence="2" key="2">
    <citation type="submission" date="2025-08" db="UniProtKB">
        <authorList>
            <consortium name="RefSeq"/>
        </authorList>
    </citation>
    <scope>IDENTIFICATION</scope>
</reference>
<protein>
    <submittedName>
        <fullName evidence="2">Uncharacterized mitochondrial protein AtMg00810-like</fullName>
    </submittedName>
</protein>
<organism evidence="1 2">
    <name type="scientific">Gossypium hirsutum</name>
    <name type="common">Upland cotton</name>
    <name type="synonym">Gossypium mexicanum</name>
    <dbReference type="NCBI Taxonomy" id="3635"/>
    <lineage>
        <taxon>Eukaryota</taxon>
        <taxon>Viridiplantae</taxon>
        <taxon>Streptophyta</taxon>
        <taxon>Embryophyta</taxon>
        <taxon>Tracheophyta</taxon>
        <taxon>Spermatophyta</taxon>
        <taxon>Magnoliopsida</taxon>
        <taxon>eudicotyledons</taxon>
        <taxon>Gunneridae</taxon>
        <taxon>Pentapetalae</taxon>
        <taxon>rosids</taxon>
        <taxon>malvids</taxon>
        <taxon>Malvales</taxon>
        <taxon>Malvaceae</taxon>
        <taxon>Malvoideae</taxon>
        <taxon>Gossypium</taxon>
    </lineage>
</organism>
<gene>
    <name evidence="2" type="primary">LOC107899950</name>
</gene>
<dbReference type="RefSeq" id="XP_016681174.1">
    <property type="nucleotide sequence ID" value="XM_016825685.1"/>
</dbReference>
<dbReference type="Proteomes" id="UP000818029">
    <property type="component" value="Chromosome D06"/>
</dbReference>
<sequence length="134" mass="15118">MGTLIEDPSEYRSLVGALQYVMLTRPDITYAVNHICQFMHAPTYVHFVTFKRILHYLSGMVDNGLLVKPSKRLSLQQVVSCSTAEVEYHGLAAATMDVTWLMPLLSELQYLSVDTPTIWCDNSSVVAVAIRFYI</sequence>
<accession>A0A1U8IZ02</accession>
<dbReference type="PANTHER" id="PTHR11439">
    <property type="entry name" value="GAG-POL-RELATED RETROTRANSPOSON"/>
    <property type="match status" value="1"/>
</dbReference>
<keyword evidence="1" id="KW-1185">Reference proteome</keyword>
<proteinExistence type="predicted"/>
<evidence type="ECO:0000313" key="1">
    <source>
        <dbReference type="Proteomes" id="UP000818029"/>
    </source>
</evidence>
<name>A0A1U8IZ02_GOSHI</name>
<dbReference type="STRING" id="3635.A0A1U8IZ02"/>
<dbReference type="PANTHER" id="PTHR11439:SF467">
    <property type="entry name" value="INTEGRASE CATALYTIC DOMAIN-CONTAINING PROTEIN"/>
    <property type="match status" value="1"/>
</dbReference>
<dbReference type="KEGG" id="ghi:107899950"/>
<dbReference type="AlphaFoldDB" id="A0A1U8IZ02"/>
<reference evidence="1" key="1">
    <citation type="journal article" date="2020" name="Nat. Genet.">
        <title>Genomic diversifications of five Gossypium allopolyploid species and their impact on cotton improvement.</title>
        <authorList>
            <person name="Chen Z.J."/>
            <person name="Sreedasyam A."/>
            <person name="Ando A."/>
            <person name="Song Q."/>
            <person name="De Santiago L.M."/>
            <person name="Hulse-Kemp A.M."/>
            <person name="Ding M."/>
            <person name="Ye W."/>
            <person name="Kirkbride R.C."/>
            <person name="Jenkins J."/>
            <person name="Plott C."/>
            <person name="Lovell J."/>
            <person name="Lin Y.M."/>
            <person name="Vaughn R."/>
            <person name="Liu B."/>
            <person name="Simpson S."/>
            <person name="Scheffler B.E."/>
            <person name="Wen L."/>
            <person name="Saski C.A."/>
            <person name="Grover C.E."/>
            <person name="Hu G."/>
            <person name="Conover J.L."/>
            <person name="Carlson J.W."/>
            <person name="Shu S."/>
            <person name="Boston L.B."/>
            <person name="Williams M."/>
            <person name="Peterson D.G."/>
            <person name="McGee K."/>
            <person name="Jones D.C."/>
            <person name="Wendel J.F."/>
            <person name="Stelly D.M."/>
            <person name="Grimwood J."/>
            <person name="Schmutz J."/>
        </authorList>
    </citation>
    <scope>NUCLEOTIDE SEQUENCE [LARGE SCALE GENOMIC DNA]</scope>
    <source>
        <strain evidence="1">cv. TM-1</strain>
    </source>
</reference>
<dbReference type="PaxDb" id="3635-A0A1U8IZ02"/>
<evidence type="ECO:0000313" key="2">
    <source>
        <dbReference type="RefSeq" id="XP_016681174.1"/>
    </source>
</evidence>